<keyword evidence="2" id="KW-1185">Reference proteome</keyword>
<dbReference type="RefSeq" id="WP_184526463.1">
    <property type="nucleotide sequence ID" value="NZ_JACHGK010000008.1"/>
</dbReference>
<dbReference type="Pfam" id="PF08970">
    <property type="entry name" value="Sda"/>
    <property type="match status" value="1"/>
</dbReference>
<comment type="caution">
    <text evidence="1">The sequence shown here is derived from an EMBL/GenBank/DDBJ whole genome shotgun (WGS) entry which is preliminary data.</text>
</comment>
<dbReference type="EMBL" id="JACHGK010000008">
    <property type="protein sequence ID" value="MBB6445948.1"/>
    <property type="molecule type" value="Genomic_DNA"/>
</dbReference>
<dbReference type="InterPro" id="IPR015064">
    <property type="entry name" value="Sda"/>
</dbReference>
<organism evidence="1 2">
    <name type="scientific">Bacillus benzoevorans</name>
    <dbReference type="NCBI Taxonomy" id="1456"/>
    <lineage>
        <taxon>Bacteria</taxon>
        <taxon>Bacillati</taxon>
        <taxon>Bacillota</taxon>
        <taxon>Bacilli</taxon>
        <taxon>Bacillales</taxon>
        <taxon>Bacillaceae</taxon>
        <taxon>Bacillus</taxon>
    </lineage>
</organism>
<reference evidence="1 2" key="1">
    <citation type="submission" date="2020-08" db="EMBL/GenBank/DDBJ databases">
        <title>Genomic Encyclopedia of Type Strains, Phase IV (KMG-IV): sequencing the most valuable type-strain genomes for metagenomic binning, comparative biology and taxonomic classification.</title>
        <authorList>
            <person name="Goeker M."/>
        </authorList>
    </citation>
    <scope>NUCLEOTIDE SEQUENCE [LARGE SCALE GENOMIC DNA]</scope>
    <source>
        <strain evidence="1 2">DSM 5391</strain>
    </source>
</reference>
<evidence type="ECO:0000313" key="1">
    <source>
        <dbReference type="EMBL" id="MBB6445948.1"/>
    </source>
</evidence>
<gene>
    <name evidence="1" type="ORF">HNR53_002597</name>
</gene>
<dbReference type="Proteomes" id="UP000531594">
    <property type="component" value="Unassembled WGS sequence"/>
</dbReference>
<accession>A0A7X0LVT4</accession>
<dbReference type="SUPFAM" id="SSF100985">
    <property type="entry name" value="Sporulation inhibitor Sda"/>
    <property type="match status" value="1"/>
</dbReference>
<sequence length="48" mass="5733">MRKLSDELLIETYFKAKELDLSLDFIRLLEKELNRRSIYPIMTISSQA</sequence>
<protein>
    <submittedName>
        <fullName evidence="1">Developmental checkpoint coupling sporulation initiation to replication initiation</fullName>
    </submittedName>
</protein>
<dbReference type="AlphaFoldDB" id="A0A7X0LVT4"/>
<dbReference type="Gene3D" id="1.10.287.1100">
    <property type="entry name" value="Sporulation inhibitor A"/>
    <property type="match status" value="1"/>
</dbReference>
<name>A0A7X0LVT4_9BACI</name>
<proteinExistence type="predicted"/>
<evidence type="ECO:0000313" key="2">
    <source>
        <dbReference type="Proteomes" id="UP000531594"/>
    </source>
</evidence>
<dbReference type="InterPro" id="IPR036916">
    <property type="entry name" value="Sda_sf"/>
</dbReference>